<evidence type="ECO:0000256" key="1">
    <source>
        <dbReference type="ARBA" id="ARBA00007409"/>
    </source>
</evidence>
<comment type="similarity">
    <text evidence="1">Belongs to the GST superfamily.</text>
</comment>
<dbReference type="PROSITE" id="PS50404">
    <property type="entry name" value="GST_NTER"/>
    <property type="match status" value="1"/>
</dbReference>
<evidence type="ECO:0000259" key="4">
    <source>
        <dbReference type="PROSITE" id="PS50405"/>
    </source>
</evidence>
<dbReference type="OrthoDB" id="422574at2759"/>
<feature type="domain" description="GST C-terminal" evidence="4">
    <location>
        <begin position="155"/>
        <end position="267"/>
    </location>
</feature>
<dbReference type="EMBL" id="HBDW01002562">
    <property type="protein sequence ID" value="CAD8218339.1"/>
    <property type="molecule type" value="Transcribed_RNA"/>
</dbReference>
<feature type="domain" description="GST N-terminal" evidence="3">
    <location>
        <begin position="64"/>
        <end position="154"/>
    </location>
</feature>
<dbReference type="SUPFAM" id="SSF47616">
    <property type="entry name" value="GST C-terminal domain-like"/>
    <property type="match status" value="1"/>
</dbReference>
<dbReference type="Gene3D" id="1.20.1050.10">
    <property type="match status" value="1"/>
</dbReference>
<accession>A0A6T5WS05</accession>
<reference evidence="5" key="2">
    <citation type="submission" date="2021-01" db="EMBL/GenBank/DDBJ databases">
        <authorList>
            <person name="Corre E."/>
            <person name="Pelletier E."/>
            <person name="Niang G."/>
            <person name="Scheremetjew M."/>
            <person name="Finn R."/>
            <person name="Kale V."/>
            <person name="Holt S."/>
            <person name="Cochrane G."/>
            <person name="Meng A."/>
            <person name="Brown T."/>
            <person name="Cohen L."/>
        </authorList>
    </citation>
    <scope>NUCLEOTIDE SEQUENCE</scope>
    <source>
        <strain evidence="5">RCC251</strain>
    </source>
</reference>
<dbReference type="Gene3D" id="3.40.30.10">
    <property type="entry name" value="Glutaredoxin"/>
    <property type="match status" value="1"/>
</dbReference>
<gene>
    <name evidence="5" type="ORF">PPRO1472_LOCUS1783</name>
    <name evidence="6" type="ORF">PPROV_000512100</name>
</gene>
<protein>
    <recommendedName>
        <fullName evidence="8">Glutathione transferase</fullName>
    </recommendedName>
</protein>
<proteinExistence type="inferred from homology"/>
<evidence type="ECO:0000313" key="7">
    <source>
        <dbReference type="Proteomes" id="UP000660262"/>
    </source>
</evidence>
<dbReference type="PANTHER" id="PTHR44051">
    <property type="entry name" value="GLUTATHIONE S-TRANSFERASE-RELATED"/>
    <property type="match status" value="1"/>
</dbReference>
<organism evidence="5">
    <name type="scientific">Pycnococcus provasolii</name>
    <dbReference type="NCBI Taxonomy" id="41880"/>
    <lineage>
        <taxon>Eukaryota</taxon>
        <taxon>Viridiplantae</taxon>
        <taxon>Chlorophyta</taxon>
        <taxon>Pseudoscourfieldiophyceae</taxon>
        <taxon>Pseudoscourfieldiales</taxon>
        <taxon>Pycnococcaceae</taxon>
        <taxon>Pycnococcus</taxon>
    </lineage>
</organism>
<feature type="region of interest" description="Disordered" evidence="2">
    <location>
        <begin position="1"/>
        <end position="22"/>
    </location>
</feature>
<dbReference type="PROSITE" id="PS50405">
    <property type="entry name" value="GST_CTER"/>
    <property type="match status" value="1"/>
</dbReference>
<evidence type="ECO:0000256" key="2">
    <source>
        <dbReference type="SAM" id="MobiDB-lite"/>
    </source>
</evidence>
<reference evidence="6" key="1">
    <citation type="submission" date="2020-10" db="EMBL/GenBank/DDBJ databases">
        <title>Unveiling of a novel bifunctional photoreceptor, Dualchrome1, isolated from a cosmopolitan green alga.</title>
        <authorList>
            <person name="Suzuki S."/>
            <person name="Kawachi M."/>
        </authorList>
    </citation>
    <scope>NUCLEOTIDE SEQUENCE</scope>
    <source>
        <strain evidence="6">NIES 2893</strain>
    </source>
</reference>
<dbReference type="PANTHER" id="PTHR44051:SF8">
    <property type="entry name" value="GLUTATHIONE S-TRANSFERASE GSTA"/>
    <property type="match status" value="1"/>
</dbReference>
<feature type="compositionally biased region" description="Low complexity" evidence="2">
    <location>
        <begin position="269"/>
        <end position="296"/>
    </location>
</feature>
<dbReference type="EMBL" id="BNJQ01000012">
    <property type="protein sequence ID" value="GHP06376.1"/>
    <property type="molecule type" value="Genomic_DNA"/>
</dbReference>
<dbReference type="SUPFAM" id="SSF52833">
    <property type="entry name" value="Thioredoxin-like"/>
    <property type="match status" value="1"/>
</dbReference>
<dbReference type="InterPro" id="IPR010987">
    <property type="entry name" value="Glutathione-S-Trfase_C-like"/>
</dbReference>
<name>A0A6T5WS05_9CHLO</name>
<evidence type="ECO:0000259" key="3">
    <source>
        <dbReference type="PROSITE" id="PS50404"/>
    </source>
</evidence>
<evidence type="ECO:0000313" key="5">
    <source>
        <dbReference type="EMBL" id="CAD8218339.1"/>
    </source>
</evidence>
<evidence type="ECO:0008006" key="8">
    <source>
        <dbReference type="Google" id="ProtNLM"/>
    </source>
</evidence>
<feature type="region of interest" description="Disordered" evidence="2">
    <location>
        <begin position="266"/>
        <end position="296"/>
    </location>
</feature>
<dbReference type="AlphaFoldDB" id="A0A6T5WS05"/>
<evidence type="ECO:0000313" key="6">
    <source>
        <dbReference type="EMBL" id="GHP06376.1"/>
    </source>
</evidence>
<dbReference type="InterPro" id="IPR036249">
    <property type="entry name" value="Thioredoxin-like_sf"/>
</dbReference>
<dbReference type="InterPro" id="IPR004045">
    <property type="entry name" value="Glutathione_S-Trfase_N"/>
</dbReference>
<dbReference type="InterPro" id="IPR036282">
    <property type="entry name" value="Glutathione-S-Trfase_C_sf"/>
</dbReference>
<keyword evidence="7" id="KW-1185">Reference proteome</keyword>
<sequence length="296" mass="31886">MAFSWPTHTHQHAPGAQTSLVNPSAGYPSAIIGAARRSLATQPAAVARAARERQRKTQAVQHDNSRVVLFTHPASRGKIVEWYVQEKNLANRVEFREMDMKAGEHKSSGFLRVNPFGRLPAMSVLDEDTGNELYSLHESGALLLTLAEMAGETDTPEKRAVASQWALFANSTLGNALFVEAFRDKQMPAVMRTLDAMLAERDYLSGEGPRGSFTVGDVAVGAYLLYAPLFFPHVTFEEYPNVCKYMANLSSRQAYQSTLGARIDGAAGGSAPPASHMPAGGDKQAAVMSASAAQSA</sequence>
<dbReference type="Pfam" id="PF02798">
    <property type="entry name" value="GST_N"/>
    <property type="match status" value="1"/>
</dbReference>
<dbReference type="Proteomes" id="UP000660262">
    <property type="component" value="Unassembled WGS sequence"/>
</dbReference>